<dbReference type="Proteomes" id="UP000078542">
    <property type="component" value="Unassembled WGS sequence"/>
</dbReference>
<dbReference type="KEGG" id="ccoa:108771733"/>
<protein>
    <submittedName>
        <fullName evidence="2">Uncharacterized protein</fullName>
    </submittedName>
</protein>
<gene>
    <name evidence="2" type="ORF">ALC62_00306</name>
</gene>
<keyword evidence="3" id="KW-1185">Reference proteome</keyword>
<dbReference type="AlphaFoldDB" id="A0A195D6X0"/>
<proteinExistence type="predicted"/>
<evidence type="ECO:0000313" key="2">
    <source>
        <dbReference type="EMBL" id="KYN08635.1"/>
    </source>
</evidence>
<dbReference type="STRING" id="456900.A0A195D6X0"/>
<evidence type="ECO:0000313" key="3">
    <source>
        <dbReference type="Proteomes" id="UP000078542"/>
    </source>
</evidence>
<evidence type="ECO:0000256" key="1">
    <source>
        <dbReference type="SAM" id="MobiDB-lite"/>
    </source>
</evidence>
<sequence>MYIRNETVQRQDISIRESVSLEGKMICDISNELATVVDTKVNYHRSPTLCVLKEITEPTDIASENIPHISSGENSNNEAPNDDTGGFEVDVCTPKKRRVAEPRFISEICVSDVATPRRAKRVITLVKQNDAKKREQIKQLHRQNRKLLKRITYLEDMMKNTKLETLYNVYM</sequence>
<name>A0A195D6X0_9HYME</name>
<feature type="region of interest" description="Disordered" evidence="1">
    <location>
        <begin position="63"/>
        <end position="87"/>
    </location>
</feature>
<dbReference type="OrthoDB" id="7555211at2759"/>
<accession>A0A195D6X0</accession>
<dbReference type="EMBL" id="KQ976750">
    <property type="protein sequence ID" value="KYN08635.1"/>
    <property type="molecule type" value="Genomic_DNA"/>
</dbReference>
<reference evidence="2 3" key="1">
    <citation type="submission" date="2016-03" db="EMBL/GenBank/DDBJ databases">
        <title>Cyphomyrmex costatus WGS genome.</title>
        <authorList>
            <person name="Nygaard S."/>
            <person name="Hu H."/>
            <person name="Boomsma J."/>
            <person name="Zhang G."/>
        </authorList>
    </citation>
    <scope>NUCLEOTIDE SEQUENCE [LARGE SCALE GENOMIC DNA]</scope>
    <source>
        <strain evidence="2">MS0001</strain>
        <tissue evidence="2">Whole body</tissue>
    </source>
</reference>
<organism evidence="2 3">
    <name type="scientific">Cyphomyrmex costatus</name>
    <dbReference type="NCBI Taxonomy" id="456900"/>
    <lineage>
        <taxon>Eukaryota</taxon>
        <taxon>Metazoa</taxon>
        <taxon>Ecdysozoa</taxon>
        <taxon>Arthropoda</taxon>
        <taxon>Hexapoda</taxon>
        <taxon>Insecta</taxon>
        <taxon>Pterygota</taxon>
        <taxon>Neoptera</taxon>
        <taxon>Endopterygota</taxon>
        <taxon>Hymenoptera</taxon>
        <taxon>Apocrita</taxon>
        <taxon>Aculeata</taxon>
        <taxon>Formicoidea</taxon>
        <taxon>Formicidae</taxon>
        <taxon>Myrmicinae</taxon>
        <taxon>Cyphomyrmex</taxon>
    </lineage>
</organism>